<reference evidence="8 9" key="2">
    <citation type="journal article" date="2023" name="Mol. Biol. Evol.">
        <title>Genomics of Secondarily Temperate Adaptation in the Only Non-Antarctic Icefish.</title>
        <authorList>
            <person name="Rivera-Colon A.G."/>
            <person name="Rayamajhi N."/>
            <person name="Minhas B.F."/>
            <person name="Madrigal G."/>
            <person name="Bilyk K.T."/>
            <person name="Yoon V."/>
            <person name="Hune M."/>
            <person name="Gregory S."/>
            <person name="Cheng C.H.C."/>
            <person name="Catchen J.M."/>
        </authorList>
    </citation>
    <scope>NUCLEOTIDE SEQUENCE [LARGE SCALE GENOMIC DNA]</scope>
    <source>
        <strain evidence="8">JMC-PN-2008</strain>
    </source>
</reference>
<comment type="subcellular location">
    <subcellularLocation>
        <location evidence="1">Secreted</location>
    </subcellularLocation>
</comment>
<protein>
    <recommendedName>
        <fullName evidence="7">Interleukin</fullName>
    </recommendedName>
</protein>
<dbReference type="SUPFAM" id="SSF47266">
    <property type="entry name" value="4-helical cytokines"/>
    <property type="match status" value="1"/>
</dbReference>
<dbReference type="GO" id="GO:0005126">
    <property type="term" value="F:cytokine receptor binding"/>
    <property type="evidence" value="ECO:0007669"/>
    <property type="project" value="InterPro"/>
</dbReference>
<sequence>MKRHVICETDSKFYAPTNVKTQCITNALGCIKEELDGTAHLECSDTFEYKDMAVNSLDNLIKERSKKGLGLTDAKECACERYEEKPFNEFLDAMKSLLQRIHSEPSS</sequence>
<evidence type="ECO:0000256" key="4">
    <source>
        <dbReference type="ARBA" id="ARBA00022525"/>
    </source>
</evidence>
<dbReference type="InterPro" id="IPR003443">
    <property type="entry name" value="IL-15/IL-21_fam"/>
</dbReference>
<evidence type="ECO:0000256" key="2">
    <source>
        <dbReference type="ARBA" id="ARBA00006050"/>
    </source>
</evidence>
<dbReference type="Proteomes" id="UP001346869">
    <property type="component" value="Unassembled WGS sequence"/>
</dbReference>
<keyword evidence="5" id="KW-0732">Signal</keyword>
<evidence type="ECO:0000256" key="1">
    <source>
        <dbReference type="ARBA" id="ARBA00004613"/>
    </source>
</evidence>
<keyword evidence="6" id="KW-1015">Disulfide bond</keyword>
<keyword evidence="4" id="KW-0964">Secreted</keyword>
<dbReference type="AlphaFoldDB" id="A0AAN7XLR3"/>
<dbReference type="Gene3D" id="1.20.1250.70">
    <property type="entry name" value="Interleukin-15/Interleukin-21"/>
    <property type="match status" value="1"/>
</dbReference>
<dbReference type="GO" id="GO:0005615">
    <property type="term" value="C:extracellular space"/>
    <property type="evidence" value="ECO:0007669"/>
    <property type="project" value="UniProtKB-KW"/>
</dbReference>
<gene>
    <name evidence="8" type="ORF">PBY51_015668</name>
</gene>
<dbReference type="EMBL" id="JAUZQC010000010">
    <property type="protein sequence ID" value="KAK5864425.1"/>
    <property type="molecule type" value="Genomic_DNA"/>
</dbReference>
<evidence type="ECO:0000313" key="8">
    <source>
        <dbReference type="EMBL" id="KAK5864425.1"/>
    </source>
</evidence>
<evidence type="ECO:0000313" key="9">
    <source>
        <dbReference type="Proteomes" id="UP001346869"/>
    </source>
</evidence>
<evidence type="ECO:0000256" key="6">
    <source>
        <dbReference type="ARBA" id="ARBA00023157"/>
    </source>
</evidence>
<proteinExistence type="inferred from homology"/>
<keyword evidence="3 7" id="KW-0202">Cytokine</keyword>
<evidence type="ECO:0000256" key="7">
    <source>
        <dbReference type="RuleBase" id="RU003453"/>
    </source>
</evidence>
<dbReference type="GO" id="GO:0005125">
    <property type="term" value="F:cytokine activity"/>
    <property type="evidence" value="ECO:0007669"/>
    <property type="project" value="UniProtKB-KW"/>
</dbReference>
<reference evidence="8 9" key="1">
    <citation type="journal article" date="2023" name="Genes (Basel)">
        <title>Chromosome-Level Genome Assembly and Circadian Gene Repertoire of the Patagonia Blennie Eleginops maclovinus-The Closest Ancestral Proxy of Antarctic Cryonotothenioids.</title>
        <authorList>
            <person name="Cheng C.C."/>
            <person name="Rivera-Colon A.G."/>
            <person name="Minhas B.F."/>
            <person name="Wilson L."/>
            <person name="Rayamajhi N."/>
            <person name="Vargas-Chacoff L."/>
            <person name="Catchen J.M."/>
        </authorList>
    </citation>
    <scope>NUCLEOTIDE SEQUENCE [LARGE SCALE GENOMIC DNA]</scope>
    <source>
        <strain evidence="8">JMC-PN-2008</strain>
    </source>
</reference>
<name>A0AAN7XLR3_ELEMC</name>
<keyword evidence="9" id="KW-1185">Reference proteome</keyword>
<dbReference type="Pfam" id="PF02372">
    <property type="entry name" value="IL15"/>
    <property type="match status" value="1"/>
</dbReference>
<dbReference type="InterPro" id="IPR009079">
    <property type="entry name" value="4_helix_cytokine-like_core"/>
</dbReference>
<evidence type="ECO:0000256" key="3">
    <source>
        <dbReference type="ARBA" id="ARBA00022514"/>
    </source>
</evidence>
<accession>A0AAN7XLR3</accession>
<organism evidence="8 9">
    <name type="scientific">Eleginops maclovinus</name>
    <name type="common">Patagonian blennie</name>
    <name type="synonym">Eleginus maclovinus</name>
    <dbReference type="NCBI Taxonomy" id="56733"/>
    <lineage>
        <taxon>Eukaryota</taxon>
        <taxon>Metazoa</taxon>
        <taxon>Chordata</taxon>
        <taxon>Craniata</taxon>
        <taxon>Vertebrata</taxon>
        <taxon>Euteleostomi</taxon>
        <taxon>Actinopterygii</taxon>
        <taxon>Neopterygii</taxon>
        <taxon>Teleostei</taxon>
        <taxon>Neoteleostei</taxon>
        <taxon>Acanthomorphata</taxon>
        <taxon>Eupercaria</taxon>
        <taxon>Perciformes</taxon>
        <taxon>Notothenioidei</taxon>
        <taxon>Eleginopidae</taxon>
        <taxon>Eleginops</taxon>
    </lineage>
</organism>
<comment type="similarity">
    <text evidence="2 7">Belongs to the IL-15/IL-21 family.</text>
</comment>
<evidence type="ECO:0000256" key="5">
    <source>
        <dbReference type="ARBA" id="ARBA00022729"/>
    </source>
</evidence>
<comment type="caution">
    <text evidence="8">The sequence shown here is derived from an EMBL/GenBank/DDBJ whole genome shotgun (WGS) entry which is preliminary data.</text>
</comment>
<dbReference type="GO" id="GO:0006955">
    <property type="term" value="P:immune response"/>
    <property type="evidence" value="ECO:0007669"/>
    <property type="project" value="InterPro"/>
</dbReference>